<accession>A0A2A2TNJ3</accession>
<dbReference type="SUPFAM" id="SSF55874">
    <property type="entry name" value="ATPase domain of HSP90 chaperone/DNA topoisomerase II/histidine kinase"/>
    <property type="match status" value="1"/>
</dbReference>
<evidence type="ECO:0000256" key="4">
    <source>
        <dbReference type="ARBA" id="ARBA00022741"/>
    </source>
</evidence>
<dbReference type="PROSITE" id="PS50109">
    <property type="entry name" value="HIS_KIN"/>
    <property type="match status" value="1"/>
</dbReference>
<comment type="caution">
    <text evidence="9">The sequence shown here is derived from an EMBL/GenBank/DDBJ whole genome shotgun (WGS) entry which is preliminary data.</text>
</comment>
<evidence type="ECO:0000256" key="7">
    <source>
        <dbReference type="ARBA" id="ARBA00023012"/>
    </source>
</evidence>
<evidence type="ECO:0000256" key="3">
    <source>
        <dbReference type="ARBA" id="ARBA00022679"/>
    </source>
</evidence>
<dbReference type="PANTHER" id="PTHR42878:SF7">
    <property type="entry name" value="SENSOR HISTIDINE KINASE GLRK"/>
    <property type="match status" value="1"/>
</dbReference>
<dbReference type="InterPro" id="IPR036890">
    <property type="entry name" value="HATPase_C_sf"/>
</dbReference>
<dbReference type="PRINTS" id="PR00344">
    <property type="entry name" value="BCTRLSENSOR"/>
</dbReference>
<evidence type="ECO:0000313" key="9">
    <source>
        <dbReference type="EMBL" id="PAX60081.1"/>
    </source>
</evidence>
<proteinExistence type="predicted"/>
<keyword evidence="3" id="KW-0808">Transferase</keyword>
<dbReference type="SMART" id="SM00387">
    <property type="entry name" value="HATPase_c"/>
    <property type="match status" value="1"/>
</dbReference>
<dbReference type="GO" id="GO:0000156">
    <property type="term" value="F:phosphorelay response regulator activity"/>
    <property type="evidence" value="ECO:0007669"/>
    <property type="project" value="TreeGrafter"/>
</dbReference>
<dbReference type="InterPro" id="IPR050351">
    <property type="entry name" value="BphY/WalK/GraS-like"/>
</dbReference>
<gene>
    <name evidence="9" type="ORF">CK510_03665</name>
</gene>
<evidence type="ECO:0000313" key="10">
    <source>
        <dbReference type="Proteomes" id="UP000218238"/>
    </source>
</evidence>
<organism evidence="9 10">
    <name type="scientific">Brunnivagina elsteri CCALA 953</name>
    <dbReference type="NCBI Taxonomy" id="987040"/>
    <lineage>
        <taxon>Bacteria</taxon>
        <taxon>Bacillati</taxon>
        <taxon>Cyanobacteriota</taxon>
        <taxon>Cyanophyceae</taxon>
        <taxon>Nostocales</taxon>
        <taxon>Calotrichaceae</taxon>
        <taxon>Brunnivagina</taxon>
    </lineage>
</organism>
<sequence>MAIELSVQHVQSKSKYSKLIDLDSFCLQQLEQLTIQYPICFARIVYYDVLVKSHRELINYAPEQANLSQSLISFFRREEWFTEYYETFTLNRISLDNLDLFCYICPLGYKNKKPEYIQLLTKEPLSSKLQKYVIQSVVLLSKYFDIHLEWEQQRAEIQLLEHIIQRATHQLRNSLGLIGLYAKNLCLALHENSCKEQASIISESIQELDTNLTELIYCGHKDKLRVSLQDLRSVVEESLRGLLPLTHQKKIQISLPDTSTSLLIDRLQIKQVFDNLLSNAVHFSPESGNIQISWQVFHSEVIIKICDQGSGLSNEDTQKIFTPFYSRRPGGTGLGLTIAKKTILDHQGSIWVQNSPEGGAQFFVVLPRPKVV</sequence>
<evidence type="ECO:0000256" key="5">
    <source>
        <dbReference type="ARBA" id="ARBA00022777"/>
    </source>
</evidence>
<dbReference type="GO" id="GO:0007234">
    <property type="term" value="P:osmosensory signaling via phosphorelay pathway"/>
    <property type="evidence" value="ECO:0007669"/>
    <property type="project" value="TreeGrafter"/>
</dbReference>
<evidence type="ECO:0000256" key="1">
    <source>
        <dbReference type="ARBA" id="ARBA00000085"/>
    </source>
</evidence>
<dbReference type="InterPro" id="IPR003594">
    <property type="entry name" value="HATPase_dom"/>
</dbReference>
<dbReference type="EMBL" id="NTFS01000023">
    <property type="protein sequence ID" value="PAX60081.1"/>
    <property type="molecule type" value="Genomic_DNA"/>
</dbReference>
<protein>
    <recommendedName>
        <fullName evidence="2">histidine kinase</fullName>
        <ecNumber evidence="2">2.7.13.3</ecNumber>
    </recommendedName>
</protein>
<dbReference type="InterPro" id="IPR004358">
    <property type="entry name" value="Sig_transdc_His_kin-like_C"/>
</dbReference>
<dbReference type="GO" id="GO:0030295">
    <property type="term" value="F:protein kinase activator activity"/>
    <property type="evidence" value="ECO:0007669"/>
    <property type="project" value="TreeGrafter"/>
</dbReference>
<dbReference type="EC" id="2.7.13.3" evidence="2"/>
<dbReference type="Gene3D" id="3.30.565.10">
    <property type="entry name" value="Histidine kinase-like ATPase, C-terminal domain"/>
    <property type="match status" value="1"/>
</dbReference>
<reference evidence="9 10" key="1">
    <citation type="submission" date="2017-08" db="EMBL/GenBank/DDBJ databases">
        <title>Draft genome sequence of filamentous cyanobacterium Calothrix elsteri CCALA 953.</title>
        <authorList>
            <person name="Gagunashvili A.N."/>
            <person name="Elster J."/>
            <person name="Andresson O.S."/>
        </authorList>
    </citation>
    <scope>NUCLEOTIDE SEQUENCE [LARGE SCALE GENOMIC DNA]</scope>
    <source>
        <strain evidence="9 10">CCALA 953</strain>
    </source>
</reference>
<dbReference type="RefSeq" id="WP_095720401.1">
    <property type="nucleotide sequence ID" value="NZ_NTFS01000023.1"/>
</dbReference>
<feature type="domain" description="Histidine kinase" evidence="8">
    <location>
        <begin position="166"/>
        <end position="370"/>
    </location>
</feature>
<keyword evidence="4" id="KW-0547">Nucleotide-binding</keyword>
<keyword evidence="5 9" id="KW-0418">Kinase</keyword>
<dbReference type="GO" id="GO:0005524">
    <property type="term" value="F:ATP binding"/>
    <property type="evidence" value="ECO:0007669"/>
    <property type="project" value="UniProtKB-KW"/>
</dbReference>
<dbReference type="AlphaFoldDB" id="A0A2A2TNJ3"/>
<evidence type="ECO:0000256" key="2">
    <source>
        <dbReference type="ARBA" id="ARBA00012438"/>
    </source>
</evidence>
<dbReference type="InterPro" id="IPR005467">
    <property type="entry name" value="His_kinase_dom"/>
</dbReference>
<dbReference type="GO" id="GO:0004673">
    <property type="term" value="F:protein histidine kinase activity"/>
    <property type="evidence" value="ECO:0007669"/>
    <property type="project" value="UniProtKB-EC"/>
</dbReference>
<evidence type="ECO:0000256" key="6">
    <source>
        <dbReference type="ARBA" id="ARBA00022840"/>
    </source>
</evidence>
<dbReference type="Pfam" id="PF02518">
    <property type="entry name" value="HATPase_c"/>
    <property type="match status" value="1"/>
</dbReference>
<keyword evidence="10" id="KW-1185">Reference proteome</keyword>
<dbReference type="PANTHER" id="PTHR42878">
    <property type="entry name" value="TWO-COMPONENT HISTIDINE KINASE"/>
    <property type="match status" value="1"/>
</dbReference>
<dbReference type="OrthoDB" id="9815750at2"/>
<keyword evidence="6" id="KW-0067">ATP-binding</keyword>
<keyword evidence="7" id="KW-0902">Two-component regulatory system</keyword>
<dbReference type="Proteomes" id="UP000218238">
    <property type="component" value="Unassembled WGS sequence"/>
</dbReference>
<evidence type="ECO:0000259" key="8">
    <source>
        <dbReference type="PROSITE" id="PS50109"/>
    </source>
</evidence>
<name>A0A2A2TNJ3_9CYAN</name>
<comment type="catalytic activity">
    <reaction evidence="1">
        <text>ATP + protein L-histidine = ADP + protein N-phospho-L-histidine.</text>
        <dbReference type="EC" id="2.7.13.3"/>
    </reaction>
</comment>